<feature type="compositionally biased region" description="Acidic residues" evidence="1">
    <location>
        <begin position="107"/>
        <end position="121"/>
    </location>
</feature>
<dbReference type="InterPro" id="IPR029035">
    <property type="entry name" value="DHS-like_NAD/FAD-binding_dom"/>
</dbReference>
<dbReference type="VEuPathDB" id="CryptoDB:GNI_128610"/>
<dbReference type="EMBL" id="AFNH02000960">
    <property type="protein sequence ID" value="EZG48578.1"/>
    <property type="molecule type" value="Genomic_DNA"/>
</dbReference>
<feature type="compositionally biased region" description="Basic and acidic residues" evidence="1">
    <location>
        <begin position="64"/>
        <end position="77"/>
    </location>
</feature>
<accession>A0A023B1V9</accession>
<dbReference type="SUPFAM" id="SSF52467">
    <property type="entry name" value="DHS-like NAD/FAD-binding domain"/>
    <property type="match status" value="1"/>
</dbReference>
<sequence>MLEALQRAVQSKRVCFITGAGISVKSGIPLYRSDRHATQQSANQQLQERLGAIPHVFEDHNALHRAEAPPSDSERAFSKPRGRPPLRRYFHQAPPRQRMGTDSGSGSEDDDIQVLISDEERELPPKSKVPAGQLSTAVGSTVPWTAEPGSGAGIHSGSTEPQTHNKRTTVDQ</sequence>
<name>A0A023B1V9_GRENI</name>
<evidence type="ECO:0000313" key="2">
    <source>
        <dbReference type="EMBL" id="EZG48578.1"/>
    </source>
</evidence>
<evidence type="ECO:0000256" key="1">
    <source>
        <dbReference type="SAM" id="MobiDB-lite"/>
    </source>
</evidence>
<keyword evidence="3" id="KW-1185">Reference proteome</keyword>
<feature type="non-terminal residue" evidence="2">
    <location>
        <position position="172"/>
    </location>
</feature>
<dbReference type="GeneID" id="22914503"/>
<dbReference type="RefSeq" id="XP_011132082.1">
    <property type="nucleotide sequence ID" value="XM_011133780.1"/>
</dbReference>
<protein>
    <submittedName>
        <fullName evidence="2">Uncharacterized protein</fullName>
    </submittedName>
</protein>
<dbReference type="Proteomes" id="UP000019763">
    <property type="component" value="Unassembled WGS sequence"/>
</dbReference>
<gene>
    <name evidence="2" type="ORF">GNI_128610</name>
</gene>
<dbReference type="Gene3D" id="3.40.50.1220">
    <property type="entry name" value="TPP-binding domain"/>
    <property type="match status" value="1"/>
</dbReference>
<organism evidence="2 3">
    <name type="scientific">Gregarina niphandrodes</name>
    <name type="common">Septate eugregarine</name>
    <dbReference type="NCBI Taxonomy" id="110365"/>
    <lineage>
        <taxon>Eukaryota</taxon>
        <taxon>Sar</taxon>
        <taxon>Alveolata</taxon>
        <taxon>Apicomplexa</taxon>
        <taxon>Conoidasida</taxon>
        <taxon>Gregarinasina</taxon>
        <taxon>Eugregarinorida</taxon>
        <taxon>Gregarinidae</taxon>
        <taxon>Gregarina</taxon>
    </lineage>
</organism>
<dbReference type="OrthoDB" id="424302at2759"/>
<feature type="compositionally biased region" description="Basic residues" evidence="1">
    <location>
        <begin position="78"/>
        <end position="90"/>
    </location>
</feature>
<feature type="region of interest" description="Disordered" evidence="1">
    <location>
        <begin position="64"/>
        <end position="172"/>
    </location>
</feature>
<comment type="caution">
    <text evidence="2">The sequence shown here is derived from an EMBL/GenBank/DDBJ whole genome shotgun (WGS) entry which is preliminary data.</text>
</comment>
<dbReference type="AlphaFoldDB" id="A0A023B1V9"/>
<evidence type="ECO:0000313" key="3">
    <source>
        <dbReference type="Proteomes" id="UP000019763"/>
    </source>
</evidence>
<proteinExistence type="predicted"/>
<reference evidence="2" key="1">
    <citation type="submission" date="2013-12" db="EMBL/GenBank/DDBJ databases">
        <authorList>
            <person name="Omoto C.K."/>
            <person name="Sibley D."/>
            <person name="Venepally P."/>
            <person name="Hadjithomas M."/>
            <person name="Karamycheva S."/>
            <person name="Brunk B."/>
            <person name="Roos D."/>
            <person name="Caler E."/>
            <person name="Lorenzi H."/>
        </authorList>
    </citation>
    <scope>NUCLEOTIDE SEQUENCE</scope>
</reference>
<feature type="compositionally biased region" description="Polar residues" evidence="1">
    <location>
        <begin position="133"/>
        <end position="143"/>
    </location>
</feature>